<accession>A0ABR6VKW9</accession>
<dbReference type="Proteomes" id="UP000606870">
    <property type="component" value="Unassembled WGS sequence"/>
</dbReference>
<dbReference type="PANTHER" id="PTHR10302">
    <property type="entry name" value="SINGLE-STRANDED DNA-BINDING PROTEIN"/>
    <property type="match status" value="1"/>
</dbReference>
<evidence type="ECO:0000256" key="3">
    <source>
        <dbReference type="PIRNR" id="PIRNR002070"/>
    </source>
</evidence>
<dbReference type="InterPro" id="IPR011344">
    <property type="entry name" value="ssDNA-bd"/>
</dbReference>
<dbReference type="HAMAP" id="MF_00984">
    <property type="entry name" value="SSB"/>
    <property type="match status" value="1"/>
</dbReference>
<evidence type="ECO:0000313" key="5">
    <source>
        <dbReference type="EMBL" id="MBC3537339.1"/>
    </source>
</evidence>
<dbReference type="Pfam" id="PF00436">
    <property type="entry name" value="SSB"/>
    <property type="match status" value="1"/>
</dbReference>
<dbReference type="PIRSF" id="PIRSF002070">
    <property type="entry name" value="SSB"/>
    <property type="match status" value="1"/>
</dbReference>
<reference evidence="5 6" key="1">
    <citation type="submission" date="2020-08" db="EMBL/GenBank/DDBJ databases">
        <authorList>
            <person name="Liu C."/>
            <person name="Sun Q."/>
        </authorList>
    </citation>
    <scope>NUCLEOTIDE SEQUENCE [LARGE SCALE GENOMIC DNA]</scope>
    <source>
        <strain evidence="5 6">NSJ-59</strain>
    </source>
</reference>
<dbReference type="InterPro" id="IPR000424">
    <property type="entry name" value="Primosome_PriB/ssb"/>
</dbReference>
<proteinExistence type="inferred from homology"/>
<sequence length="152" mass="16758">MQTDTEAGAAPAVHGKGGEKMNVVVLIGRLVKDPVTNYTPDGTAVSSFTLAVNRPKTRDGKEQADFIRCIAFNKTAEVVDKYVRKGRQLAIHGQIHTGHYEKDGRTYYTTDVIVNRMEFTGKKEDNTITNTATHNGFNDMGHDAGQDEDIPF</sequence>
<name>A0ABR6VKW9_9FIRM</name>
<feature type="short sequence motif" description="Important for interaction with partner proteins" evidence="2">
    <location>
        <begin position="147"/>
        <end position="152"/>
    </location>
</feature>
<evidence type="ECO:0000256" key="4">
    <source>
        <dbReference type="SAM" id="MobiDB-lite"/>
    </source>
</evidence>
<keyword evidence="2" id="KW-0227">DNA damage</keyword>
<keyword evidence="2" id="KW-0234">DNA repair</keyword>
<evidence type="ECO:0000256" key="2">
    <source>
        <dbReference type="HAMAP-Rule" id="MF_00984"/>
    </source>
</evidence>
<keyword evidence="2" id="KW-0233">DNA recombination</keyword>
<dbReference type="Gene3D" id="2.40.50.140">
    <property type="entry name" value="Nucleic acid-binding proteins"/>
    <property type="match status" value="1"/>
</dbReference>
<keyword evidence="6" id="KW-1185">Reference proteome</keyword>
<evidence type="ECO:0000313" key="6">
    <source>
        <dbReference type="Proteomes" id="UP000606870"/>
    </source>
</evidence>
<dbReference type="GO" id="GO:0003677">
    <property type="term" value="F:DNA binding"/>
    <property type="evidence" value="ECO:0007669"/>
    <property type="project" value="UniProtKB-KW"/>
</dbReference>
<feature type="region of interest" description="Disordered" evidence="4">
    <location>
        <begin position="132"/>
        <end position="152"/>
    </location>
</feature>
<dbReference type="PANTHER" id="PTHR10302:SF27">
    <property type="entry name" value="SINGLE-STRANDED DNA-BINDING PROTEIN"/>
    <property type="match status" value="1"/>
</dbReference>
<keyword evidence="1 2" id="KW-0238">DNA-binding</keyword>
<dbReference type="EMBL" id="JACOGK010000025">
    <property type="protein sequence ID" value="MBC3537339.1"/>
    <property type="molecule type" value="Genomic_DNA"/>
</dbReference>
<comment type="caution">
    <text evidence="2">Lacks conserved residue(s) required for the propagation of feature annotation.</text>
</comment>
<protein>
    <recommendedName>
        <fullName evidence="2 3">Single-stranded DNA-binding protein</fullName>
        <shortName evidence="2">SSB</shortName>
    </recommendedName>
</protein>
<gene>
    <name evidence="5" type="ORF">H8J70_08755</name>
</gene>
<dbReference type="InterPro" id="IPR012340">
    <property type="entry name" value="NA-bd_OB-fold"/>
</dbReference>
<organism evidence="5 6">
    <name type="scientific">Megasphaera hominis</name>
    <dbReference type="NCBI Taxonomy" id="159836"/>
    <lineage>
        <taxon>Bacteria</taxon>
        <taxon>Bacillati</taxon>
        <taxon>Bacillota</taxon>
        <taxon>Negativicutes</taxon>
        <taxon>Veillonellales</taxon>
        <taxon>Veillonellaceae</taxon>
        <taxon>Megasphaera</taxon>
    </lineage>
</organism>
<dbReference type="NCBIfam" id="TIGR00621">
    <property type="entry name" value="ssb"/>
    <property type="match status" value="1"/>
</dbReference>
<comment type="caution">
    <text evidence="5">The sequence shown here is derived from an EMBL/GenBank/DDBJ whole genome shotgun (WGS) entry which is preliminary data.</text>
</comment>
<dbReference type="SUPFAM" id="SSF50249">
    <property type="entry name" value="Nucleic acid-binding proteins"/>
    <property type="match status" value="1"/>
</dbReference>
<dbReference type="CDD" id="cd04496">
    <property type="entry name" value="SSB_OBF"/>
    <property type="match status" value="1"/>
</dbReference>
<comment type="subunit">
    <text evidence="2">Homotetramer.</text>
</comment>
<dbReference type="PROSITE" id="PS50935">
    <property type="entry name" value="SSB"/>
    <property type="match status" value="1"/>
</dbReference>
<comment type="function">
    <text evidence="2">Plays an important role in DNA replication, recombination and repair. Binds to ssDNA and to an array of partner proteins to recruit them to their sites of action during DNA metabolism.</text>
</comment>
<evidence type="ECO:0000256" key="1">
    <source>
        <dbReference type="ARBA" id="ARBA00023125"/>
    </source>
</evidence>
<keyword evidence="2" id="KW-0235">DNA replication</keyword>